<dbReference type="InterPro" id="IPR056084">
    <property type="entry name" value="DUF7667"/>
</dbReference>
<accession>A0A5D0CNZ7</accession>
<dbReference type="AlphaFoldDB" id="A0A5D0CNZ7"/>
<evidence type="ECO:0000313" key="2">
    <source>
        <dbReference type="Proteomes" id="UP000325218"/>
    </source>
</evidence>
<name>A0A5D0CNZ7_9BACL</name>
<protein>
    <submittedName>
        <fullName evidence="1">Uncharacterized protein</fullName>
    </submittedName>
</protein>
<organism evidence="1 2">
    <name type="scientific">Paenibacillus faecis</name>
    <dbReference type="NCBI Taxonomy" id="862114"/>
    <lineage>
        <taxon>Bacteria</taxon>
        <taxon>Bacillati</taxon>
        <taxon>Bacillota</taxon>
        <taxon>Bacilli</taxon>
        <taxon>Bacillales</taxon>
        <taxon>Paenibacillaceae</taxon>
        <taxon>Paenibacillus</taxon>
    </lineage>
</organism>
<dbReference type="RefSeq" id="WP_148457117.1">
    <property type="nucleotide sequence ID" value="NZ_VSDO01000005.1"/>
</dbReference>
<evidence type="ECO:0000313" key="1">
    <source>
        <dbReference type="EMBL" id="TYA10954.1"/>
    </source>
</evidence>
<comment type="caution">
    <text evidence="1">The sequence shown here is derived from an EMBL/GenBank/DDBJ whole genome shotgun (WGS) entry which is preliminary data.</text>
</comment>
<sequence>MAIMILPVHRRLAELHLIIKKRQLTVLEAADLMHCMQVNAKLVQEIDGFKEAAYAAQCNDQMDLVQHFSQKLDEMEAQIT</sequence>
<gene>
    <name evidence="1" type="ORF">FRY98_24615</name>
</gene>
<keyword evidence="2" id="KW-1185">Reference proteome</keyword>
<dbReference type="Pfam" id="PF24704">
    <property type="entry name" value="DUF7667"/>
    <property type="match status" value="1"/>
</dbReference>
<reference evidence="1 2" key="1">
    <citation type="submission" date="2019-08" db="EMBL/GenBank/DDBJ databases">
        <title>Genome sequencing of Paenibacillus faecis DSM 23593(T).</title>
        <authorList>
            <person name="Kook J.-K."/>
            <person name="Park S.-N."/>
            <person name="Lim Y.K."/>
        </authorList>
    </citation>
    <scope>NUCLEOTIDE SEQUENCE [LARGE SCALE GENOMIC DNA]</scope>
    <source>
        <strain evidence="1 2">DSM 23593</strain>
    </source>
</reference>
<proteinExistence type="predicted"/>
<dbReference type="Proteomes" id="UP000325218">
    <property type="component" value="Unassembled WGS sequence"/>
</dbReference>
<dbReference type="EMBL" id="VSDO01000005">
    <property type="protein sequence ID" value="TYA10954.1"/>
    <property type="molecule type" value="Genomic_DNA"/>
</dbReference>
<dbReference type="OrthoDB" id="2969567at2"/>